<evidence type="ECO:0000256" key="1">
    <source>
        <dbReference type="ARBA" id="ARBA00022603"/>
    </source>
</evidence>
<dbReference type="PANTHER" id="PTHR12049">
    <property type="entry name" value="PROTEIN ARGININE METHYLTRANSFERASE NDUFAF7, MITOCHONDRIAL"/>
    <property type="match status" value="1"/>
</dbReference>
<proteinExistence type="predicted"/>
<dbReference type="EMBL" id="JBHUEY010000001">
    <property type="protein sequence ID" value="MFD1784120.1"/>
    <property type="molecule type" value="Genomic_DNA"/>
</dbReference>
<dbReference type="Proteomes" id="UP001597237">
    <property type="component" value="Unassembled WGS sequence"/>
</dbReference>
<dbReference type="GO" id="GO:0032259">
    <property type="term" value="P:methylation"/>
    <property type="evidence" value="ECO:0007669"/>
    <property type="project" value="UniProtKB-KW"/>
</dbReference>
<accession>A0ABW4N4H1</accession>
<evidence type="ECO:0000313" key="3">
    <source>
        <dbReference type="EMBL" id="MFD1784120.1"/>
    </source>
</evidence>
<dbReference type="GO" id="GO:0008168">
    <property type="term" value="F:methyltransferase activity"/>
    <property type="evidence" value="ECO:0007669"/>
    <property type="project" value="UniProtKB-KW"/>
</dbReference>
<dbReference type="SUPFAM" id="SSF53335">
    <property type="entry name" value="S-adenosyl-L-methionine-dependent methyltransferases"/>
    <property type="match status" value="1"/>
</dbReference>
<dbReference type="Pfam" id="PF02636">
    <property type="entry name" value="Methyltransf_28"/>
    <property type="match status" value="1"/>
</dbReference>
<dbReference type="InterPro" id="IPR003788">
    <property type="entry name" value="NDUFAF7"/>
</dbReference>
<organism evidence="3 4">
    <name type="scientific">Phenylobacterium terrae</name>
    <dbReference type="NCBI Taxonomy" id="2665495"/>
    <lineage>
        <taxon>Bacteria</taxon>
        <taxon>Pseudomonadati</taxon>
        <taxon>Pseudomonadota</taxon>
        <taxon>Alphaproteobacteria</taxon>
        <taxon>Caulobacterales</taxon>
        <taxon>Caulobacteraceae</taxon>
        <taxon>Phenylobacterium</taxon>
    </lineage>
</organism>
<dbReference type="InterPro" id="IPR029063">
    <property type="entry name" value="SAM-dependent_MTases_sf"/>
</dbReference>
<keyword evidence="1 3" id="KW-0489">Methyltransferase</keyword>
<name>A0ABW4N4H1_9CAUL</name>
<dbReference type="Gene3D" id="3.40.50.12710">
    <property type="match status" value="1"/>
</dbReference>
<dbReference type="InterPro" id="IPR038375">
    <property type="entry name" value="NDUFAF7_sf"/>
</dbReference>
<comment type="caution">
    <text evidence="3">The sequence shown here is derived from an EMBL/GenBank/DDBJ whole genome shotgun (WGS) entry which is preliminary data.</text>
</comment>
<protein>
    <submittedName>
        <fullName evidence="3">Class I SAM-dependent methyltransferase</fullName>
    </submittedName>
</protein>
<evidence type="ECO:0000313" key="4">
    <source>
        <dbReference type="Proteomes" id="UP001597237"/>
    </source>
</evidence>
<sequence length="354" mass="37384">MSLAQRLAAQIRAGGPMTIAQYMTACLHDPQDGYYATRPALGADGDFITAPLVSQMFGELVGAWLVACWERLGRPAPFRLVEMGPGDGTLMSDILRLARLAPEFAAAADLWLVEVSAPLREAQARRLEGAAVVPKWAGALADVPGGAPLLLVANELLDCLPARQYVMTPQGWAERLVGLDADGRLAFGLTPSPGAGPEAAPEGAIFERSLAQEALGAEIGERIARDGGVGLLIDYGRDRPEFGDTLQALKRHRKQPALACPGGADLTVHADFPAVLAAARQAGSAAHVLTQGEFLRRLGLDHRAAALARSRPDRADEIARQRDRLASPEGMGELFKAAAIASPGWAVPAFQEAA</sequence>
<reference evidence="4" key="1">
    <citation type="journal article" date="2019" name="Int. J. Syst. Evol. Microbiol.">
        <title>The Global Catalogue of Microorganisms (GCM) 10K type strain sequencing project: providing services to taxonomists for standard genome sequencing and annotation.</title>
        <authorList>
            <consortium name="The Broad Institute Genomics Platform"/>
            <consortium name="The Broad Institute Genome Sequencing Center for Infectious Disease"/>
            <person name="Wu L."/>
            <person name="Ma J."/>
        </authorList>
    </citation>
    <scope>NUCLEOTIDE SEQUENCE [LARGE SCALE GENOMIC DNA]</scope>
    <source>
        <strain evidence="4">DFY28</strain>
    </source>
</reference>
<dbReference type="PANTHER" id="PTHR12049:SF7">
    <property type="entry name" value="PROTEIN ARGININE METHYLTRANSFERASE NDUFAF7, MITOCHONDRIAL"/>
    <property type="match status" value="1"/>
</dbReference>
<keyword evidence="2" id="KW-0808">Transferase</keyword>
<evidence type="ECO:0000256" key="2">
    <source>
        <dbReference type="ARBA" id="ARBA00022679"/>
    </source>
</evidence>
<dbReference type="RefSeq" id="WP_377283926.1">
    <property type="nucleotide sequence ID" value="NZ_JBHRSI010000009.1"/>
</dbReference>
<gene>
    <name evidence="3" type="ORF">ACFSC0_11995</name>
</gene>
<keyword evidence="4" id="KW-1185">Reference proteome</keyword>